<name>B9ERK9_PROMM</name>
<sequence>MAVNGANDQLSKKTCFYRRCNNDRTTSAHLKRVVHSSCEIVNQRTNKIQHLRSIHPD</sequence>
<dbReference type="KEGG" id="pmt:PMT_2545"/>
<proteinExistence type="predicted"/>
<evidence type="ECO:0000313" key="2">
    <source>
        <dbReference type="Proteomes" id="UP000001423"/>
    </source>
</evidence>
<reference evidence="1 2" key="1">
    <citation type="journal article" date="2003" name="Nature">
        <title>Genome divergence in two Prochlorococcus ecotypes reflects oceanic niche differentiation.</title>
        <authorList>
            <person name="Rocap G."/>
            <person name="Larimer F.W."/>
            <person name="Lamerdin J.E."/>
            <person name="Malfatti S."/>
            <person name="Chain P."/>
            <person name="Ahlgren N.A."/>
            <person name="Arellano A."/>
            <person name="Coleman M."/>
            <person name="Hauser L."/>
            <person name="Hess W.R."/>
            <person name="Johnson Z.I."/>
            <person name="Land M.L."/>
            <person name="Lindell D."/>
            <person name="Post A.F."/>
            <person name="Regala W."/>
            <person name="Shah M."/>
            <person name="Shaw S.L."/>
            <person name="Steglich C."/>
            <person name="Sullivan M.B."/>
            <person name="Ting C.S."/>
            <person name="Tolonen A."/>
            <person name="Webb E.A."/>
            <person name="Zinser E.R."/>
            <person name="Chisholm S.W."/>
        </authorList>
    </citation>
    <scope>NUCLEOTIDE SEQUENCE [LARGE SCALE GENOMIC DNA]</scope>
    <source>
        <strain evidence="2">MIT 9313</strain>
    </source>
</reference>
<dbReference type="HOGENOM" id="CLU_2993125_0_0_3"/>
<gene>
    <name evidence="1" type="ordered locus">PMT_2545</name>
</gene>
<dbReference type="EMBL" id="BX548175">
    <property type="protein sequence ID" value="CAX32064.1"/>
    <property type="molecule type" value="Genomic_DNA"/>
</dbReference>
<evidence type="ECO:0000313" key="1">
    <source>
        <dbReference type="EMBL" id="CAX32064.1"/>
    </source>
</evidence>
<keyword evidence="2" id="KW-1185">Reference proteome</keyword>
<protein>
    <submittedName>
        <fullName evidence="1">Uncharacterized protein</fullName>
    </submittedName>
</protein>
<dbReference type="AlphaFoldDB" id="B9ERK9"/>
<accession>B9ERK9</accession>
<dbReference type="Proteomes" id="UP000001423">
    <property type="component" value="Chromosome"/>
</dbReference>
<organism evidence="1 2">
    <name type="scientific">Prochlorococcus marinus (strain MIT 9313)</name>
    <dbReference type="NCBI Taxonomy" id="74547"/>
    <lineage>
        <taxon>Bacteria</taxon>
        <taxon>Bacillati</taxon>
        <taxon>Cyanobacteriota</taxon>
        <taxon>Cyanophyceae</taxon>
        <taxon>Synechococcales</taxon>
        <taxon>Prochlorococcaceae</taxon>
        <taxon>Prochlorococcus</taxon>
    </lineage>
</organism>